<comment type="caution">
    <text evidence="1">The sequence shown here is derived from an EMBL/GenBank/DDBJ whole genome shotgun (WGS) entry which is preliminary data.</text>
</comment>
<organism evidence="1 2">
    <name type="scientific">Muraenolepis orangiensis</name>
    <name type="common">Patagonian moray cod</name>
    <dbReference type="NCBI Taxonomy" id="630683"/>
    <lineage>
        <taxon>Eukaryota</taxon>
        <taxon>Metazoa</taxon>
        <taxon>Chordata</taxon>
        <taxon>Craniata</taxon>
        <taxon>Vertebrata</taxon>
        <taxon>Euteleostomi</taxon>
        <taxon>Actinopterygii</taxon>
        <taxon>Neopterygii</taxon>
        <taxon>Teleostei</taxon>
        <taxon>Neoteleostei</taxon>
        <taxon>Acanthomorphata</taxon>
        <taxon>Zeiogadaria</taxon>
        <taxon>Gadariae</taxon>
        <taxon>Gadiformes</taxon>
        <taxon>Muraenolepidoidei</taxon>
        <taxon>Muraenolepididae</taxon>
        <taxon>Muraenolepis</taxon>
    </lineage>
</organism>
<dbReference type="AlphaFoldDB" id="A0A9Q0EHB9"/>
<dbReference type="EMBL" id="JANIIK010000043">
    <property type="protein sequence ID" value="KAJ3605628.1"/>
    <property type="molecule type" value="Genomic_DNA"/>
</dbReference>
<accession>A0A9Q0EHB9</accession>
<proteinExistence type="predicted"/>
<evidence type="ECO:0000313" key="2">
    <source>
        <dbReference type="Proteomes" id="UP001148018"/>
    </source>
</evidence>
<keyword evidence="2" id="KW-1185">Reference proteome</keyword>
<reference evidence="1" key="1">
    <citation type="submission" date="2022-07" db="EMBL/GenBank/DDBJ databases">
        <title>Chromosome-level genome of Muraenolepis orangiensis.</title>
        <authorList>
            <person name="Kim J."/>
        </authorList>
    </citation>
    <scope>NUCLEOTIDE SEQUENCE</scope>
    <source>
        <strain evidence="1">KU_S4_2022</strain>
        <tissue evidence="1">Muscle</tissue>
    </source>
</reference>
<evidence type="ECO:0000313" key="1">
    <source>
        <dbReference type="EMBL" id="KAJ3605628.1"/>
    </source>
</evidence>
<sequence>MRGPALDPTIGRSSEFRSLEFRSIQVKPGSAQNAGILNLDPKSTCANPLGRKAWTTRLLGVDIQMRGPALDPTIGRSSEFRSLEFRSIQVKPGSAQNAGILNLDPKSTYHFRVVSSAGRTVGEPSKQQRIGPGTGLSGAAIAGIAEGIPCSLLALFTFTALLCISYCKNTAPSHGPTVFISTPVLM</sequence>
<dbReference type="Proteomes" id="UP001148018">
    <property type="component" value="Unassembled WGS sequence"/>
</dbReference>
<protein>
    <submittedName>
        <fullName evidence="1">Uncharacterized protein</fullName>
    </submittedName>
</protein>
<name>A0A9Q0EHB9_9TELE</name>
<gene>
    <name evidence="1" type="ORF">NHX12_027673</name>
</gene>